<feature type="transmembrane region" description="Helical" evidence="1">
    <location>
        <begin position="133"/>
        <end position="149"/>
    </location>
</feature>
<dbReference type="PANTHER" id="PTHR41771">
    <property type="entry name" value="MEMBRANE PROTEIN-RELATED"/>
    <property type="match status" value="1"/>
</dbReference>
<evidence type="ECO:0000313" key="3">
    <source>
        <dbReference type="Proteomes" id="UP000014155"/>
    </source>
</evidence>
<comment type="caution">
    <text evidence="2">The sequence shown here is derived from an EMBL/GenBank/DDBJ whole genome shotgun (WGS) entry which is preliminary data.</text>
</comment>
<dbReference type="Pfam" id="PF07907">
    <property type="entry name" value="YibE_F"/>
    <property type="match status" value="1"/>
</dbReference>
<dbReference type="eggNOG" id="COG5438">
    <property type="taxonomic scope" value="Bacteria"/>
</dbReference>
<name>S0FIL6_RUMCE</name>
<keyword evidence="1" id="KW-0812">Transmembrane</keyword>
<dbReference type="STRING" id="1195236.CTER_4221"/>
<organism evidence="2 3">
    <name type="scientific">Ruminiclostridium cellobioparum subsp. termitidis CT1112</name>
    <dbReference type="NCBI Taxonomy" id="1195236"/>
    <lineage>
        <taxon>Bacteria</taxon>
        <taxon>Bacillati</taxon>
        <taxon>Bacillota</taxon>
        <taxon>Clostridia</taxon>
        <taxon>Eubacteriales</taxon>
        <taxon>Oscillospiraceae</taxon>
        <taxon>Ruminiclostridium</taxon>
    </lineage>
</organism>
<feature type="transmembrane region" description="Helical" evidence="1">
    <location>
        <begin position="207"/>
        <end position="231"/>
    </location>
</feature>
<protein>
    <submittedName>
        <fullName evidence="2">Putative multitransmembrane protein</fullName>
    </submittedName>
</protein>
<evidence type="ECO:0000313" key="2">
    <source>
        <dbReference type="EMBL" id="EMS70011.1"/>
    </source>
</evidence>
<dbReference type="EMBL" id="AORV01000060">
    <property type="protein sequence ID" value="EMS70011.1"/>
    <property type="molecule type" value="Genomic_DNA"/>
</dbReference>
<dbReference type="AlphaFoldDB" id="S0FIL6"/>
<reference evidence="2 3" key="1">
    <citation type="journal article" date="2013" name="Genome Announc.">
        <title>Draft Genome Sequence of the Cellulolytic, Mesophilic, Anaerobic Bacterium Clostridium termitidis Strain CT1112 (DSM 5398).</title>
        <authorList>
            <person name="Lal S."/>
            <person name="Ramachandran U."/>
            <person name="Zhang X."/>
            <person name="Munir R."/>
            <person name="Sparling R."/>
            <person name="Levin D.B."/>
        </authorList>
    </citation>
    <scope>NUCLEOTIDE SEQUENCE [LARGE SCALE GENOMIC DNA]</scope>
    <source>
        <strain evidence="2 3">CT1112</strain>
    </source>
</reference>
<dbReference type="InterPro" id="IPR012507">
    <property type="entry name" value="YibE_F"/>
</dbReference>
<dbReference type="Proteomes" id="UP000014155">
    <property type="component" value="Unassembled WGS sequence"/>
</dbReference>
<feature type="transmembrane region" description="Helical" evidence="1">
    <location>
        <begin position="251"/>
        <end position="280"/>
    </location>
</feature>
<evidence type="ECO:0000256" key="1">
    <source>
        <dbReference type="SAM" id="Phobius"/>
    </source>
</evidence>
<feature type="transmembrane region" description="Helical" evidence="1">
    <location>
        <begin position="181"/>
        <end position="200"/>
    </location>
</feature>
<keyword evidence="3" id="KW-1185">Reference proteome</keyword>
<keyword evidence="1" id="KW-0472">Membrane</keyword>
<accession>S0FIL6</accession>
<feature type="transmembrane region" description="Helical" evidence="1">
    <location>
        <begin position="301"/>
        <end position="325"/>
    </location>
</feature>
<feature type="transmembrane region" description="Helical" evidence="1">
    <location>
        <begin position="12"/>
        <end position="32"/>
    </location>
</feature>
<keyword evidence="1" id="KW-1133">Transmembrane helix</keyword>
<proteinExistence type="predicted"/>
<feature type="transmembrane region" description="Helical" evidence="1">
    <location>
        <begin position="156"/>
        <end position="175"/>
    </location>
</feature>
<sequence>MKISGLNSGNYRHRAVVTIFLVILLLGAVIFANNNESFYTRPIAKITSITETYTKQSGDIYGNSEKIYTQDIKAVVMNGVHRGEIITLSNNTSESQVFDTRYEVRDEVFISYREDAQKNIISAGILDLKRDRQLIYIIIIFVFLIVVIGRKKGLRSLASVSVNIMISWMLIDLYVKRYNVILITAAASLLFILISILLVNGINNKSFAAICGTIAGTLFSLLLTLAVILVTDGKGIYYDEMDFLAYDSTRLFIVEVIIGTLGGIIDIAITISSAINEIYMKNPDIEVKMLVSSGREIGKDIMGTMANVLVFAYISGSIPMIILWIKNGYSTFNIINYNLSLEVTRALTGSIGIVISIPITIYISVLLLTYKRSGVKT</sequence>
<dbReference type="RefSeq" id="WP_004629026.1">
    <property type="nucleotide sequence ID" value="NZ_AORV01000060.1"/>
</dbReference>
<dbReference type="PATRIC" id="fig|1195236.3.peg.4395"/>
<feature type="transmembrane region" description="Helical" evidence="1">
    <location>
        <begin position="345"/>
        <end position="370"/>
    </location>
</feature>
<gene>
    <name evidence="2" type="ORF">CTER_4221</name>
</gene>
<dbReference type="PANTHER" id="PTHR41771:SF1">
    <property type="entry name" value="MEMBRANE PROTEIN"/>
    <property type="match status" value="1"/>
</dbReference>